<gene>
    <name evidence="5" type="ORF">DUNSADRAFT_6050</name>
</gene>
<feature type="repeat" description="WD" evidence="4">
    <location>
        <begin position="223"/>
        <end position="259"/>
    </location>
</feature>
<keyword evidence="6" id="KW-1185">Reference proteome</keyword>
<dbReference type="PROSITE" id="PS50082">
    <property type="entry name" value="WD_REPEATS_2"/>
    <property type="match status" value="1"/>
</dbReference>
<proteinExistence type="inferred from homology"/>
<dbReference type="Proteomes" id="UP000815325">
    <property type="component" value="Unassembled WGS sequence"/>
</dbReference>
<dbReference type="InterPro" id="IPR001680">
    <property type="entry name" value="WD40_rpt"/>
</dbReference>
<dbReference type="InterPro" id="IPR036322">
    <property type="entry name" value="WD40_repeat_dom_sf"/>
</dbReference>
<comment type="caution">
    <text evidence="5">The sequence shown here is derived from an EMBL/GenBank/DDBJ whole genome shotgun (WGS) entry which is preliminary data.</text>
</comment>
<reference evidence="5" key="1">
    <citation type="submission" date="2017-08" db="EMBL/GenBank/DDBJ databases">
        <authorList>
            <person name="Polle J.E."/>
            <person name="Barry K."/>
            <person name="Cushman J."/>
            <person name="Schmutz J."/>
            <person name="Tran D."/>
            <person name="Hathwaick L.T."/>
            <person name="Yim W.C."/>
            <person name="Jenkins J."/>
            <person name="Mckie-Krisberg Z.M."/>
            <person name="Prochnik S."/>
            <person name="Lindquist E."/>
            <person name="Dockter R.B."/>
            <person name="Adam C."/>
            <person name="Molina H."/>
            <person name="Bunkerborg J."/>
            <person name="Jin E."/>
            <person name="Buchheim M."/>
            <person name="Magnuson J."/>
        </authorList>
    </citation>
    <scope>NUCLEOTIDE SEQUENCE</scope>
    <source>
        <strain evidence="5">CCAP 19/18</strain>
    </source>
</reference>
<evidence type="ECO:0000256" key="4">
    <source>
        <dbReference type="PROSITE-ProRule" id="PRU00221"/>
    </source>
</evidence>
<dbReference type="EMBL" id="MU069664">
    <property type="protein sequence ID" value="KAF5836323.1"/>
    <property type="molecule type" value="Genomic_DNA"/>
</dbReference>
<dbReference type="PANTHER" id="PTHR44411">
    <property type="entry name" value="THO COMPLEX SUBUNIT 6 HOMOLOG"/>
    <property type="match status" value="1"/>
</dbReference>
<keyword evidence="2 4" id="KW-0853">WD repeat</keyword>
<dbReference type="Pfam" id="PF00400">
    <property type="entry name" value="WD40"/>
    <property type="match status" value="2"/>
</dbReference>
<comment type="similarity">
    <text evidence="1">Belongs to the WD repeat THOC6 family.</text>
</comment>
<keyword evidence="3" id="KW-0677">Repeat</keyword>
<name>A0ABQ7GNZ4_DUNSA</name>
<dbReference type="InterPro" id="IPR015943">
    <property type="entry name" value="WD40/YVTN_repeat-like_dom_sf"/>
</dbReference>
<dbReference type="SUPFAM" id="SSF50978">
    <property type="entry name" value="WD40 repeat-like"/>
    <property type="match status" value="1"/>
</dbReference>
<evidence type="ECO:0000313" key="6">
    <source>
        <dbReference type="Proteomes" id="UP000815325"/>
    </source>
</evidence>
<evidence type="ECO:0000256" key="2">
    <source>
        <dbReference type="ARBA" id="ARBA00022574"/>
    </source>
</evidence>
<dbReference type="PANTHER" id="PTHR44411:SF1">
    <property type="entry name" value="THO COMPLEX SUBUNIT 6 HOMOLOG"/>
    <property type="match status" value="1"/>
</dbReference>
<sequence>MGSHAWDCRSFNPLAYREDIIQQRAERFSTVFATLFLTTSAGSDQQEQFLALALSTGHIKLLRVKDAVASWLGRSVPAPAYLTWKAHQAPVTSLTCLDSDSPKALLISCGEDGAVRAWPLPVLLQHVLPTSGTTGTPSSLKTPPSVDVSPSLEGHISRGAVGFAGSAPGITCSVLDVQSGHLVAGSTEGGVHVFDIRAAVAAAGNTSSSRQGAPSPIPCLASLVGHQAGILCVDVCAQSGLVASGSEDGTLKIWDVKTGLAGCQATPPSSLPLLLQPTHTICPSMNGILPSNASAQMQCARNASPVTAARFQDGSWVVCGLGGEAPVLALWSMDAGALAMRVPLPCVPQAMVVQPGEILLAGTAPALYKFSFTGELIAQHGLASPTRSVFALDVLPGNPAGDTKAGSIAPGAVAVAGNQGGCDLLSRFGTQLAALYASSVGQED</sequence>
<evidence type="ECO:0000256" key="1">
    <source>
        <dbReference type="ARBA" id="ARBA00009728"/>
    </source>
</evidence>
<organism evidence="5 6">
    <name type="scientific">Dunaliella salina</name>
    <name type="common">Green alga</name>
    <name type="synonym">Protococcus salinus</name>
    <dbReference type="NCBI Taxonomy" id="3046"/>
    <lineage>
        <taxon>Eukaryota</taxon>
        <taxon>Viridiplantae</taxon>
        <taxon>Chlorophyta</taxon>
        <taxon>core chlorophytes</taxon>
        <taxon>Chlorophyceae</taxon>
        <taxon>CS clade</taxon>
        <taxon>Chlamydomonadales</taxon>
        <taxon>Dunaliellaceae</taxon>
        <taxon>Dunaliella</taxon>
    </lineage>
</organism>
<evidence type="ECO:0000313" key="5">
    <source>
        <dbReference type="EMBL" id="KAF5836323.1"/>
    </source>
</evidence>
<dbReference type="Gene3D" id="2.130.10.10">
    <property type="entry name" value="YVTN repeat-like/Quinoprotein amine dehydrogenase"/>
    <property type="match status" value="2"/>
</dbReference>
<protein>
    <submittedName>
        <fullName evidence="5">WD40-repeat-containing domain protein</fullName>
    </submittedName>
</protein>
<dbReference type="SMART" id="SM00320">
    <property type="entry name" value="WD40"/>
    <property type="match status" value="3"/>
</dbReference>
<dbReference type="PROSITE" id="PS00678">
    <property type="entry name" value="WD_REPEATS_1"/>
    <property type="match status" value="1"/>
</dbReference>
<dbReference type="PROSITE" id="PS50294">
    <property type="entry name" value="WD_REPEATS_REGION"/>
    <property type="match status" value="1"/>
</dbReference>
<dbReference type="InterPro" id="IPR042626">
    <property type="entry name" value="THOC6"/>
</dbReference>
<dbReference type="InterPro" id="IPR019775">
    <property type="entry name" value="WD40_repeat_CS"/>
</dbReference>
<evidence type="ECO:0000256" key="3">
    <source>
        <dbReference type="ARBA" id="ARBA00022737"/>
    </source>
</evidence>
<accession>A0ABQ7GNZ4</accession>